<evidence type="ECO:0000313" key="2">
    <source>
        <dbReference type="EMBL" id="SDP98632.1"/>
    </source>
</evidence>
<evidence type="ECO:0000313" key="3">
    <source>
        <dbReference type="Proteomes" id="UP000199460"/>
    </source>
</evidence>
<protein>
    <submittedName>
        <fullName evidence="2">ATP-dependent helicase Lhr and Lhr-like helicase</fullName>
    </submittedName>
</protein>
<dbReference type="EMBL" id="FNJJ01000010">
    <property type="protein sequence ID" value="SDP98632.1"/>
    <property type="molecule type" value="Genomic_DNA"/>
</dbReference>
<organism evidence="2 3">
    <name type="scientific">Ectopseudomonas guguanensis</name>
    <dbReference type="NCBI Taxonomy" id="1198456"/>
    <lineage>
        <taxon>Bacteria</taxon>
        <taxon>Pseudomonadati</taxon>
        <taxon>Pseudomonadota</taxon>
        <taxon>Gammaproteobacteria</taxon>
        <taxon>Pseudomonadales</taxon>
        <taxon>Pseudomonadaceae</taxon>
        <taxon>Ectopseudomonas</taxon>
    </lineage>
</organism>
<sequence>MQRLQSRRLDIRTVKRATPFAFPLLVERFRESLSSEKLADRIRRMVADLEQAAGPGGYQDSAFAIDDERPAPRKGRSPRQGKDGLPRPPAQRPKKRR</sequence>
<keyword evidence="2" id="KW-0067">ATP-binding</keyword>
<evidence type="ECO:0000256" key="1">
    <source>
        <dbReference type="SAM" id="MobiDB-lite"/>
    </source>
</evidence>
<keyword evidence="2" id="KW-0347">Helicase</keyword>
<dbReference type="AlphaFoldDB" id="A0A1H0X6V1"/>
<dbReference type="Proteomes" id="UP000199460">
    <property type="component" value="Unassembled WGS sequence"/>
</dbReference>
<keyword evidence="2" id="KW-0378">Hydrolase</keyword>
<keyword evidence="2" id="KW-0547">Nucleotide-binding</keyword>
<gene>
    <name evidence="2" type="ORF">SAMN05216213_11045</name>
</gene>
<reference evidence="3" key="1">
    <citation type="submission" date="2016-10" db="EMBL/GenBank/DDBJ databases">
        <authorList>
            <person name="Varghese N."/>
            <person name="Submissions S."/>
        </authorList>
    </citation>
    <scope>NUCLEOTIDE SEQUENCE [LARGE SCALE GENOMIC DNA]</scope>
    <source>
        <strain evidence="3">JCM 18416</strain>
    </source>
</reference>
<feature type="region of interest" description="Disordered" evidence="1">
    <location>
        <begin position="53"/>
        <end position="97"/>
    </location>
</feature>
<dbReference type="GO" id="GO:0004386">
    <property type="term" value="F:helicase activity"/>
    <property type="evidence" value="ECO:0007669"/>
    <property type="project" value="UniProtKB-KW"/>
</dbReference>
<accession>A0A1H0X6V1</accession>
<proteinExistence type="predicted"/>
<keyword evidence="3" id="KW-1185">Reference proteome</keyword>
<name>A0A1H0X6V1_9GAMM</name>